<dbReference type="InterPro" id="IPR000412">
    <property type="entry name" value="ABC_2_transport"/>
</dbReference>
<reference evidence="8" key="2">
    <citation type="submission" date="2023-01" db="EMBL/GenBank/DDBJ databases">
        <authorList>
            <person name="Sun Q."/>
            <person name="Evtushenko L."/>
        </authorList>
    </citation>
    <scope>NUCLEOTIDE SEQUENCE</scope>
    <source>
        <strain evidence="8">VKM Ac-1020</strain>
    </source>
</reference>
<keyword evidence="3 6" id="KW-1133">Transmembrane helix</keyword>
<keyword evidence="2 6" id="KW-0812">Transmembrane</keyword>
<evidence type="ECO:0000256" key="5">
    <source>
        <dbReference type="ARBA" id="ARBA00023251"/>
    </source>
</evidence>
<dbReference type="GO" id="GO:0043190">
    <property type="term" value="C:ATP-binding cassette (ABC) transporter complex"/>
    <property type="evidence" value="ECO:0007669"/>
    <property type="project" value="InterPro"/>
</dbReference>
<dbReference type="GO" id="GO:0046677">
    <property type="term" value="P:response to antibiotic"/>
    <property type="evidence" value="ECO:0007669"/>
    <property type="project" value="UniProtKB-KW"/>
</dbReference>
<name>A0A9W6H1G0_9MICO</name>
<feature type="transmembrane region" description="Helical" evidence="6">
    <location>
        <begin position="184"/>
        <end position="204"/>
    </location>
</feature>
<evidence type="ECO:0000256" key="1">
    <source>
        <dbReference type="ARBA" id="ARBA00004141"/>
    </source>
</evidence>
<feature type="transmembrane region" description="Helical" evidence="6">
    <location>
        <begin position="79"/>
        <end position="103"/>
    </location>
</feature>
<dbReference type="PANTHER" id="PTHR43229:SF2">
    <property type="entry name" value="NODULATION PROTEIN J"/>
    <property type="match status" value="1"/>
</dbReference>
<dbReference type="InterPro" id="IPR051784">
    <property type="entry name" value="Nod_factor_ABC_transporter"/>
</dbReference>
<evidence type="ECO:0000256" key="4">
    <source>
        <dbReference type="ARBA" id="ARBA00023136"/>
    </source>
</evidence>
<proteinExistence type="inferred from homology"/>
<evidence type="ECO:0000256" key="2">
    <source>
        <dbReference type="ARBA" id="ARBA00022692"/>
    </source>
</evidence>
<feature type="transmembrane region" description="Helical" evidence="6">
    <location>
        <begin position="248"/>
        <end position="268"/>
    </location>
</feature>
<dbReference type="EMBL" id="BSEJ01000002">
    <property type="protein sequence ID" value="GLJ60517.1"/>
    <property type="molecule type" value="Genomic_DNA"/>
</dbReference>
<dbReference type="AlphaFoldDB" id="A0A9W6H1G0"/>
<feature type="transmembrane region" description="Helical" evidence="6">
    <location>
        <begin position="151"/>
        <end position="177"/>
    </location>
</feature>
<feature type="transmembrane region" description="Helical" evidence="6">
    <location>
        <begin position="41"/>
        <end position="59"/>
    </location>
</feature>
<keyword evidence="4 6" id="KW-0472">Membrane</keyword>
<keyword evidence="6" id="KW-1003">Cell membrane</keyword>
<evidence type="ECO:0000313" key="8">
    <source>
        <dbReference type="EMBL" id="GLJ60517.1"/>
    </source>
</evidence>
<dbReference type="InterPro" id="IPR013525">
    <property type="entry name" value="ABC2_TM"/>
</dbReference>
<evidence type="ECO:0000259" key="7">
    <source>
        <dbReference type="PROSITE" id="PS51012"/>
    </source>
</evidence>
<dbReference type="GO" id="GO:0140359">
    <property type="term" value="F:ABC-type transporter activity"/>
    <property type="evidence" value="ECO:0007669"/>
    <property type="project" value="InterPro"/>
</dbReference>
<dbReference type="PROSITE" id="PS51012">
    <property type="entry name" value="ABC_TM2"/>
    <property type="match status" value="1"/>
</dbReference>
<sequence>MTSLAPLTATAPCSPSRWALHDSLIVARRYLTHFRQQPSRLVGNLLFPIVMVIMFGYVFGSAITLPDGGNYREFLMPGLFVMTMALGMAQTVISVTTDTAKGITDRFRTIPMSGAAVVTGRSLADLAASVLELIALLACGLLVGWRANGTVWQTLAAIGLLLLLRYALAWVGIYLGLALRSPDLASVALAPIYPLTMISNVFVLPAQMPAWLGVIAEWNPLSATVTATRELFGNPGITTSTSWAAENATLLAIAWPLILIAVFLPLAARRYRYLAA</sequence>
<feature type="domain" description="ABC transmembrane type-2" evidence="7">
    <location>
        <begin position="39"/>
        <end position="274"/>
    </location>
</feature>
<evidence type="ECO:0000256" key="6">
    <source>
        <dbReference type="RuleBase" id="RU361157"/>
    </source>
</evidence>
<accession>A0A9W6H1G0</accession>
<evidence type="ECO:0000313" key="9">
    <source>
        <dbReference type="Proteomes" id="UP001142462"/>
    </source>
</evidence>
<dbReference type="Pfam" id="PF01061">
    <property type="entry name" value="ABC2_membrane"/>
    <property type="match status" value="1"/>
</dbReference>
<keyword evidence="9" id="KW-1185">Reference proteome</keyword>
<feature type="transmembrane region" description="Helical" evidence="6">
    <location>
        <begin position="123"/>
        <end position="145"/>
    </location>
</feature>
<dbReference type="Proteomes" id="UP001142462">
    <property type="component" value="Unassembled WGS sequence"/>
</dbReference>
<comment type="subcellular location">
    <subcellularLocation>
        <location evidence="6">Cell membrane</location>
        <topology evidence="6">Multi-pass membrane protein</topology>
    </subcellularLocation>
    <subcellularLocation>
        <location evidence="1">Membrane</location>
        <topology evidence="1">Multi-pass membrane protein</topology>
    </subcellularLocation>
</comment>
<dbReference type="PIRSF" id="PIRSF006648">
    <property type="entry name" value="DrrB"/>
    <property type="match status" value="1"/>
</dbReference>
<gene>
    <name evidence="8" type="ORF">GCM10017576_06460</name>
</gene>
<comment type="similarity">
    <text evidence="6">Belongs to the ABC-2 integral membrane protein family.</text>
</comment>
<protein>
    <recommendedName>
        <fullName evidence="6">Transport permease protein</fullName>
    </recommendedName>
</protein>
<dbReference type="InterPro" id="IPR047817">
    <property type="entry name" value="ABC2_TM_bact-type"/>
</dbReference>
<keyword evidence="6" id="KW-0813">Transport</keyword>
<comment type="caution">
    <text evidence="8">The sequence shown here is derived from an EMBL/GenBank/DDBJ whole genome shotgun (WGS) entry which is preliminary data.</text>
</comment>
<dbReference type="RefSeq" id="WP_271172247.1">
    <property type="nucleotide sequence ID" value="NZ_BSEJ01000002.1"/>
</dbReference>
<organism evidence="8 9">
    <name type="scientific">Microbacterium barkeri</name>
    <dbReference type="NCBI Taxonomy" id="33917"/>
    <lineage>
        <taxon>Bacteria</taxon>
        <taxon>Bacillati</taxon>
        <taxon>Actinomycetota</taxon>
        <taxon>Actinomycetes</taxon>
        <taxon>Micrococcales</taxon>
        <taxon>Microbacteriaceae</taxon>
        <taxon>Microbacterium</taxon>
    </lineage>
</organism>
<reference evidence="8" key="1">
    <citation type="journal article" date="2014" name="Int. J. Syst. Evol. Microbiol.">
        <title>Complete genome sequence of Corynebacterium casei LMG S-19264T (=DSM 44701T), isolated from a smear-ripened cheese.</title>
        <authorList>
            <consortium name="US DOE Joint Genome Institute (JGI-PGF)"/>
            <person name="Walter F."/>
            <person name="Albersmeier A."/>
            <person name="Kalinowski J."/>
            <person name="Ruckert C."/>
        </authorList>
    </citation>
    <scope>NUCLEOTIDE SEQUENCE</scope>
    <source>
        <strain evidence="8">VKM Ac-1020</strain>
    </source>
</reference>
<keyword evidence="5" id="KW-0046">Antibiotic resistance</keyword>
<evidence type="ECO:0000256" key="3">
    <source>
        <dbReference type="ARBA" id="ARBA00022989"/>
    </source>
</evidence>
<dbReference type="PANTHER" id="PTHR43229">
    <property type="entry name" value="NODULATION PROTEIN J"/>
    <property type="match status" value="1"/>
</dbReference>